<evidence type="ECO:0000313" key="3">
    <source>
        <dbReference type="Proteomes" id="UP000789396"/>
    </source>
</evidence>
<evidence type="ECO:0000313" key="2">
    <source>
        <dbReference type="EMBL" id="CAG8715668.1"/>
    </source>
</evidence>
<dbReference type="Proteomes" id="UP000789396">
    <property type="component" value="Unassembled WGS sequence"/>
</dbReference>
<reference evidence="2" key="1">
    <citation type="submission" date="2021-06" db="EMBL/GenBank/DDBJ databases">
        <authorList>
            <person name="Kallberg Y."/>
            <person name="Tangrot J."/>
            <person name="Rosling A."/>
        </authorList>
    </citation>
    <scope>NUCLEOTIDE SEQUENCE</scope>
    <source>
        <strain evidence="2">IN212</strain>
    </source>
</reference>
<feature type="region of interest" description="Disordered" evidence="1">
    <location>
        <begin position="159"/>
        <end position="179"/>
    </location>
</feature>
<dbReference type="AlphaFoldDB" id="A0A9N9I192"/>
<feature type="non-terminal residue" evidence="2">
    <location>
        <position position="206"/>
    </location>
</feature>
<sequence length="206" mass="23643">LLKKSFAPNHESGETYDTYLNLIYGPQSESDKEGIEDSDSSTSKEDEILSDGSRQHWQYANRQFRQKMWKENSEKDIDDFNNVEYLPAADTDGLLKKVQAAIFLSLDKLWSAQSDLVQIATILDPQFKDFKWDNTGEEKDASLKLLQNQYDSAKDFQTRDVHDQSTQQTTPTCNSTDDDDDFFQALEHKESGSTFLTEDEMLISIL</sequence>
<keyword evidence="3" id="KW-1185">Reference proteome</keyword>
<proteinExistence type="predicted"/>
<protein>
    <submittedName>
        <fullName evidence="2">210_t:CDS:1</fullName>
    </submittedName>
</protein>
<accession>A0A9N9I192</accession>
<comment type="caution">
    <text evidence="2">The sequence shown here is derived from an EMBL/GenBank/DDBJ whole genome shotgun (WGS) entry which is preliminary data.</text>
</comment>
<dbReference type="EMBL" id="CAJVPZ010023468">
    <property type="protein sequence ID" value="CAG8715668.1"/>
    <property type="molecule type" value="Genomic_DNA"/>
</dbReference>
<organism evidence="2 3">
    <name type="scientific">Racocetra fulgida</name>
    <dbReference type="NCBI Taxonomy" id="60492"/>
    <lineage>
        <taxon>Eukaryota</taxon>
        <taxon>Fungi</taxon>
        <taxon>Fungi incertae sedis</taxon>
        <taxon>Mucoromycota</taxon>
        <taxon>Glomeromycotina</taxon>
        <taxon>Glomeromycetes</taxon>
        <taxon>Diversisporales</taxon>
        <taxon>Gigasporaceae</taxon>
        <taxon>Racocetra</taxon>
    </lineage>
</organism>
<gene>
    <name evidence="2" type="ORF">RFULGI_LOCUS11132</name>
</gene>
<feature type="compositionally biased region" description="Polar residues" evidence="1">
    <location>
        <begin position="164"/>
        <end position="175"/>
    </location>
</feature>
<feature type="region of interest" description="Disordered" evidence="1">
    <location>
        <begin position="28"/>
        <end position="52"/>
    </location>
</feature>
<dbReference type="OrthoDB" id="2427034at2759"/>
<evidence type="ECO:0000256" key="1">
    <source>
        <dbReference type="SAM" id="MobiDB-lite"/>
    </source>
</evidence>
<name>A0A9N9I192_9GLOM</name>